<reference evidence="2 3" key="1">
    <citation type="submission" date="2015-04" db="EMBL/GenBank/DDBJ databases">
        <title>Whole genome shotgun sequence of Sphingomonas changbaiensis NBRC 104936.</title>
        <authorList>
            <person name="Katano-Makiyama Y."/>
            <person name="Hosoyama A."/>
            <person name="Hashimoto M."/>
            <person name="Noguchi M."/>
            <person name="Tsuchikane K."/>
            <person name="Ohji S."/>
            <person name="Yamazoe A."/>
            <person name="Ichikawa N."/>
            <person name="Kimura A."/>
            <person name="Fujita N."/>
        </authorList>
    </citation>
    <scope>NUCLEOTIDE SEQUENCE [LARGE SCALE GENOMIC DNA]</scope>
    <source>
        <strain evidence="2 3">NBRC 104936</strain>
    </source>
</reference>
<comment type="caution">
    <text evidence="2">The sequence shown here is derived from an EMBL/GenBank/DDBJ whole genome shotgun (WGS) entry which is preliminary data.</text>
</comment>
<dbReference type="Proteomes" id="UP000033202">
    <property type="component" value="Unassembled WGS sequence"/>
</dbReference>
<dbReference type="SUPFAM" id="SSF141371">
    <property type="entry name" value="PilZ domain-like"/>
    <property type="match status" value="1"/>
</dbReference>
<dbReference type="RefSeq" id="WP_046346788.1">
    <property type="nucleotide sequence ID" value="NZ_BBWU01000001.1"/>
</dbReference>
<dbReference type="EMBL" id="BBWU01000001">
    <property type="protein sequence ID" value="GAO37946.1"/>
    <property type="molecule type" value="Genomic_DNA"/>
</dbReference>
<feature type="domain" description="PilZ" evidence="1">
    <location>
        <begin position="22"/>
        <end position="96"/>
    </location>
</feature>
<dbReference type="AlphaFoldDB" id="A0A0E9MKL4"/>
<dbReference type="InterPro" id="IPR009875">
    <property type="entry name" value="PilZ_domain"/>
</dbReference>
<organism evidence="2 3">
    <name type="scientific">Sphingomonas changbaiensis NBRC 104936</name>
    <dbReference type="NCBI Taxonomy" id="1219043"/>
    <lineage>
        <taxon>Bacteria</taxon>
        <taxon>Pseudomonadati</taxon>
        <taxon>Pseudomonadota</taxon>
        <taxon>Alphaproteobacteria</taxon>
        <taxon>Sphingomonadales</taxon>
        <taxon>Sphingomonadaceae</taxon>
        <taxon>Sphingomonas</taxon>
    </lineage>
</organism>
<dbReference type="Pfam" id="PF07238">
    <property type="entry name" value="PilZ"/>
    <property type="match status" value="1"/>
</dbReference>
<sequence>MKRLSSLETLGLWARSHRWADLRRFPRNEADDVFAGLTIRGRNHIVRLYNWSAGGACIDLPGSAKLGERVHLVCGKLRRHGRVAWLASGRAGVEFDS</sequence>
<name>A0A0E9MKL4_9SPHN</name>
<dbReference type="GO" id="GO:0035438">
    <property type="term" value="F:cyclic-di-GMP binding"/>
    <property type="evidence" value="ECO:0007669"/>
    <property type="project" value="InterPro"/>
</dbReference>
<proteinExistence type="predicted"/>
<dbReference type="OrthoDB" id="7391081at2"/>
<dbReference type="STRING" id="1219043.SCH01S_01_01090"/>
<keyword evidence="3" id="KW-1185">Reference proteome</keyword>
<accession>A0A0E9MKL4</accession>
<gene>
    <name evidence="2" type="ORF">SCH01S_01_01090</name>
</gene>
<evidence type="ECO:0000259" key="1">
    <source>
        <dbReference type="Pfam" id="PF07238"/>
    </source>
</evidence>
<evidence type="ECO:0000313" key="2">
    <source>
        <dbReference type="EMBL" id="GAO37946.1"/>
    </source>
</evidence>
<protein>
    <recommendedName>
        <fullName evidence="1">PilZ domain-containing protein</fullName>
    </recommendedName>
</protein>
<evidence type="ECO:0000313" key="3">
    <source>
        <dbReference type="Proteomes" id="UP000033202"/>
    </source>
</evidence>